<evidence type="ECO:0000256" key="1">
    <source>
        <dbReference type="ARBA" id="ARBA00005166"/>
    </source>
</evidence>
<evidence type="ECO:0000256" key="10">
    <source>
        <dbReference type="ARBA" id="ARBA00048493"/>
    </source>
</evidence>
<dbReference type="Pfam" id="PF25087">
    <property type="entry name" value="GMPPB_C"/>
    <property type="match status" value="1"/>
</dbReference>
<dbReference type="GO" id="GO:0019134">
    <property type="term" value="F:glucosamine-1-phosphate N-acetyltransferase activity"/>
    <property type="evidence" value="ECO:0007669"/>
    <property type="project" value="UniProtKB-EC"/>
</dbReference>
<dbReference type="GeneID" id="41590775"/>
<dbReference type="Pfam" id="PF00483">
    <property type="entry name" value="NTP_transferase"/>
    <property type="match status" value="1"/>
</dbReference>
<accession>A0A1W6K057</accession>
<keyword evidence="8" id="KW-0012">Acyltransferase</keyword>
<dbReference type="PANTHER" id="PTHR43584">
    <property type="entry name" value="NUCLEOTIDYL TRANSFERASE"/>
    <property type="match status" value="1"/>
</dbReference>
<dbReference type="RefSeq" id="WP_148691685.1">
    <property type="nucleotide sequence ID" value="NZ_CP020477.1"/>
</dbReference>
<evidence type="ECO:0000256" key="6">
    <source>
        <dbReference type="ARBA" id="ARBA00022695"/>
    </source>
</evidence>
<dbReference type="InterPro" id="IPR056729">
    <property type="entry name" value="GMPPB_C"/>
</dbReference>
<evidence type="ECO:0000313" key="14">
    <source>
        <dbReference type="Proteomes" id="UP000193404"/>
    </source>
</evidence>
<evidence type="ECO:0000259" key="12">
    <source>
        <dbReference type="Pfam" id="PF25087"/>
    </source>
</evidence>
<evidence type="ECO:0000313" key="13">
    <source>
        <dbReference type="EMBL" id="ARM75906.1"/>
    </source>
</evidence>
<comment type="similarity">
    <text evidence="3">In the C-terminal section; belongs to the transferase hexapeptide repeat family.</text>
</comment>
<evidence type="ECO:0000256" key="3">
    <source>
        <dbReference type="ARBA" id="ARBA00007707"/>
    </source>
</evidence>
<dbReference type="InterPro" id="IPR053650">
    <property type="entry name" value="Sugar-1P_NT/AT"/>
</dbReference>
<sequence>MKSVILAAGKGERLDPLTQTRPKAFMPILGSTVIERIISFLEELSIKDIIVVVSKDLPVEYNEFIYKLNKFSNVKIVMQDTRLYGTAAALLPLRSEINDSFLLIYGDLLIEKEAIENILNSEYNSILGVEVNNPKDYGVLNIRDQKFLDKIVEKPENPMSNLINGGIYKLDQKIFDYIDKIGKSIRGEYELPDALNLMATENKIEVVKYNKTWMDIGKPWEIIDANKKILDVEKSKNNGEVEDGVVIKGKVIIENNAKILHGTYIEGPAYIGSNSLIGPNSYIRPYSIICGNNRIGASVEIKESVIMENTKVPHLSYVGDSVLAEDVNLGAGTLIANLRFDEKEVKVNIKGEKITTKRKKFGAIIGGHVRTGINVTILPGIKIGAYARIYPGAIVNRDVQKGEFFKS</sequence>
<dbReference type="Gene3D" id="3.90.550.10">
    <property type="entry name" value="Spore Coat Polysaccharide Biosynthesis Protein SpsA, Chain A"/>
    <property type="match status" value="1"/>
</dbReference>
<comment type="similarity">
    <text evidence="4">In the N-terminal section; belongs to the N-acetylglucosamine-1-phosphate uridyltransferase family.</text>
</comment>
<evidence type="ECO:0000256" key="5">
    <source>
        <dbReference type="ARBA" id="ARBA00022679"/>
    </source>
</evidence>
<keyword evidence="5 13" id="KW-0808">Transferase</keyword>
<gene>
    <name evidence="13" type="ORF">B6F84_07610</name>
</gene>
<dbReference type="InterPro" id="IPR011004">
    <property type="entry name" value="Trimer_LpxA-like_sf"/>
</dbReference>
<evidence type="ECO:0000256" key="2">
    <source>
        <dbReference type="ARBA" id="ARBA00005208"/>
    </source>
</evidence>
<dbReference type="EMBL" id="CP020477">
    <property type="protein sequence ID" value="ARM75906.1"/>
    <property type="molecule type" value="Genomic_DNA"/>
</dbReference>
<comment type="catalytic activity">
    <reaction evidence="10">
        <text>N-acetyl-alpha-D-glucosamine 1-phosphate + UTP + H(+) = UDP-N-acetyl-alpha-D-glucosamine + diphosphate</text>
        <dbReference type="Rhea" id="RHEA:13509"/>
        <dbReference type="ChEBI" id="CHEBI:15378"/>
        <dbReference type="ChEBI" id="CHEBI:33019"/>
        <dbReference type="ChEBI" id="CHEBI:46398"/>
        <dbReference type="ChEBI" id="CHEBI:57705"/>
        <dbReference type="ChEBI" id="CHEBI:57776"/>
        <dbReference type="EC" id="2.7.7.23"/>
    </reaction>
</comment>
<dbReference type="InterPro" id="IPR023915">
    <property type="entry name" value="Bifunctiontional_GlmU_arc-type"/>
</dbReference>
<dbReference type="SUPFAM" id="SSF53448">
    <property type="entry name" value="Nucleotide-diphospho-sugar transferases"/>
    <property type="match status" value="1"/>
</dbReference>
<dbReference type="PANTHER" id="PTHR43584:SF8">
    <property type="entry name" value="N-ACETYLMURAMATE ALPHA-1-PHOSPHATE URIDYLYLTRANSFERASE"/>
    <property type="match status" value="1"/>
</dbReference>
<feature type="domain" description="Nucleotidyl transferase" evidence="11">
    <location>
        <begin position="2"/>
        <end position="230"/>
    </location>
</feature>
<dbReference type="CDD" id="cd04181">
    <property type="entry name" value="NTP_transferase"/>
    <property type="match status" value="1"/>
</dbReference>
<dbReference type="SUPFAM" id="SSF51161">
    <property type="entry name" value="Trimeric LpxA-like enzymes"/>
    <property type="match status" value="1"/>
</dbReference>
<comment type="catalytic activity">
    <reaction evidence="9">
        <text>alpha-D-glucosamine 1-phosphate + acetyl-CoA = N-acetyl-alpha-D-glucosamine 1-phosphate + CoA + H(+)</text>
        <dbReference type="Rhea" id="RHEA:13725"/>
        <dbReference type="ChEBI" id="CHEBI:15378"/>
        <dbReference type="ChEBI" id="CHEBI:57287"/>
        <dbReference type="ChEBI" id="CHEBI:57288"/>
        <dbReference type="ChEBI" id="CHEBI:57776"/>
        <dbReference type="ChEBI" id="CHEBI:58516"/>
        <dbReference type="EC" id="2.3.1.157"/>
    </reaction>
</comment>
<protein>
    <submittedName>
        <fullName evidence="13">Nucleotidyltransferase</fullName>
    </submittedName>
</protein>
<dbReference type="NCBIfam" id="TIGR03992">
    <property type="entry name" value="Arch_glmU"/>
    <property type="match status" value="1"/>
</dbReference>
<keyword evidence="6" id="KW-0548">Nucleotidyltransferase</keyword>
<dbReference type="NCBIfam" id="NF041173">
    <property type="entry name" value="Sug_nt_acttase_Thmprot"/>
    <property type="match status" value="1"/>
</dbReference>
<dbReference type="CDD" id="cd05636">
    <property type="entry name" value="LbH_G1P_TT_C_like"/>
    <property type="match status" value="1"/>
</dbReference>
<evidence type="ECO:0000256" key="9">
    <source>
        <dbReference type="ARBA" id="ARBA00048247"/>
    </source>
</evidence>
<evidence type="ECO:0000256" key="8">
    <source>
        <dbReference type="ARBA" id="ARBA00023315"/>
    </source>
</evidence>
<feature type="domain" description="Mannose-1-phosphate guanyltransferase C-terminal" evidence="12">
    <location>
        <begin position="265"/>
        <end position="348"/>
    </location>
</feature>
<dbReference type="Proteomes" id="UP000193404">
    <property type="component" value="Chromosome"/>
</dbReference>
<dbReference type="Gene3D" id="2.160.10.10">
    <property type="entry name" value="Hexapeptide repeat proteins"/>
    <property type="match status" value="1"/>
</dbReference>
<dbReference type="KEGG" id="aman:B6F84_07610"/>
<evidence type="ECO:0000256" key="7">
    <source>
        <dbReference type="ARBA" id="ARBA00023268"/>
    </source>
</evidence>
<evidence type="ECO:0000256" key="4">
    <source>
        <dbReference type="ARBA" id="ARBA00007947"/>
    </source>
</evidence>
<evidence type="ECO:0000259" key="11">
    <source>
        <dbReference type="Pfam" id="PF00483"/>
    </source>
</evidence>
<keyword evidence="14" id="KW-1185">Reference proteome</keyword>
<dbReference type="GO" id="GO:0003977">
    <property type="term" value="F:UDP-N-acetylglucosamine diphosphorylase activity"/>
    <property type="evidence" value="ECO:0007669"/>
    <property type="project" value="UniProtKB-EC"/>
</dbReference>
<dbReference type="GO" id="GO:0006048">
    <property type="term" value="P:UDP-N-acetylglucosamine biosynthetic process"/>
    <property type="evidence" value="ECO:0007669"/>
    <property type="project" value="UniProtKB-UniPathway"/>
</dbReference>
<comment type="pathway">
    <text evidence="1">Nucleotide-sugar biosynthesis; UDP-N-acetyl-alpha-D-glucosamine biosynthesis; N-acetyl-alpha-D-glucosamine 1-phosphate from alpha-D-glucosamine 6-phosphate (route II): step 2/2.</text>
</comment>
<dbReference type="InterPro" id="IPR050065">
    <property type="entry name" value="GlmU-like"/>
</dbReference>
<dbReference type="STRING" id="282676.B6F84_07610"/>
<reference evidence="13 14" key="1">
    <citation type="submission" date="2017-03" db="EMBL/GenBank/DDBJ databases">
        <title>Sulfur activation and transportation mechanism of thermophilic Archaea Acidianus manzaensis YN-25.</title>
        <authorList>
            <person name="Ma Y."/>
            <person name="Yang Y."/>
            <person name="Xia J."/>
        </authorList>
    </citation>
    <scope>NUCLEOTIDE SEQUENCE [LARGE SCALE GENOMIC DNA]</scope>
    <source>
        <strain evidence="13 14">YN-25</strain>
    </source>
</reference>
<organism evidence="13 14">
    <name type="scientific">Acidianus manzaensis</name>
    <dbReference type="NCBI Taxonomy" id="282676"/>
    <lineage>
        <taxon>Archaea</taxon>
        <taxon>Thermoproteota</taxon>
        <taxon>Thermoprotei</taxon>
        <taxon>Sulfolobales</taxon>
        <taxon>Sulfolobaceae</taxon>
        <taxon>Acidianus</taxon>
    </lineage>
</organism>
<dbReference type="UniPathway" id="UPA00113">
    <property type="reaction ID" value="UER00532"/>
</dbReference>
<dbReference type="InterPro" id="IPR029044">
    <property type="entry name" value="Nucleotide-diphossugar_trans"/>
</dbReference>
<proteinExistence type="inferred from homology"/>
<dbReference type="InterPro" id="IPR005835">
    <property type="entry name" value="NTP_transferase_dom"/>
</dbReference>
<dbReference type="OrthoDB" id="15372at2157"/>
<dbReference type="AlphaFoldDB" id="A0A1W6K057"/>
<keyword evidence="7" id="KW-0511">Multifunctional enzyme</keyword>
<comment type="pathway">
    <text evidence="2">Nucleotide-sugar biosynthesis; UDP-N-acetyl-alpha-D-glucosamine biosynthesis; UDP-N-acetyl-alpha-D-glucosamine from N-acetyl-alpha-D-glucosamine 1-phosphate: step 1/1.</text>
</comment>
<name>A0A1W6K057_9CREN</name>